<dbReference type="InterPro" id="IPR004808">
    <property type="entry name" value="AP_endonuc_1"/>
</dbReference>
<sequence length="913" mass="103031">MEEKPKKRVRQPRAVKEDTPLQPLTDNPIKPEPNDLAPVVEPVKAKGGKRKVNAAETVATEKPSRKTVAAGKKAKATEQSNGGLEENEPVEEQKKVEEAVVTKSAPVKKGRTTKKSAPAAVEQTNGAMVEEDPESNGTREKTPVVVKPNPVKKGARSAKKPAIVEQPDENTSSPVEEKKPKGRKTVAKDTKKVGKVEKAEPADVPEQAVESPVAPTKRGRANRSLRSKKWIQWKNQLVLQSRKGRGKGKAAAKGKVEEEKSLTTAEPVTATKPNARGRKKVAALEETTPDEANLTPVSYNCTDIPTVTQRKRTKAPVDEQEEPDAVVPSKEKKAKVAAAPKMNKCATDYATINFALDEGKPWNYKITSWNVAGLRGWIGKGGLEFIDHEQPDILCVQETKCTEDQLPDEARHIKGYHPYWLCKPGGYAGVAIYSKKMPIHVAYGLGDEEQDQDGRLLTAEYEKFYLVCVYVPNAGKKLVTLPKRMRWDEKFHSYLRELDAKKPVILCGDMNVAHEEIDLANPKTNRKNAGFTQEERDGMSNLLSLGFVDTFRKLYPDRAGAYTFWTYMGGARAKNVGWRLDYFITSERLADKVTDNVIRTQVYGSDHCPVTTCLSCEAEFGIERSDFYTTFQNSDSYVFCPLCNKIYPGWDWRKVLAEHADTPQHGGVQGETYPGVYIDLDFLSTDEEVELLHGLDELPWDVSQSGRRKQNFGPKTNFKKTRLRVAQFAGFPRVSEFVQRRFERVPLLATFQTIEQCSLEYAPERGASIDPHIDDCWIWGERIVTVNMLSDSVLTMSPYRCVDGKSKYNLHFLDQYRKDLLGELMDEKAMLRFEHCIVRIPMPRRSLLVLYGSPRYQWEHSVLREDITDRRVCLAYREFTPMYLQGGSEFSQSEGIFERAKQFWDHRSVTVDS</sequence>
<dbReference type="InterPro" id="IPR037151">
    <property type="entry name" value="AlkB-like_sf"/>
</dbReference>
<evidence type="ECO:0000256" key="16">
    <source>
        <dbReference type="SAM" id="MobiDB-lite"/>
    </source>
</evidence>
<dbReference type="InterPro" id="IPR036691">
    <property type="entry name" value="Endo/exonu/phosph_ase_sf"/>
</dbReference>
<evidence type="ECO:0000256" key="2">
    <source>
        <dbReference type="ARBA" id="ARBA00001936"/>
    </source>
</evidence>
<feature type="site" description="Important for catalytic activity" evidence="15">
    <location>
        <position position="581"/>
    </location>
</feature>
<keyword evidence="8" id="KW-0227">DNA damage</keyword>
<feature type="active site" evidence="13">
    <location>
        <position position="470"/>
    </location>
</feature>
<feature type="region of interest" description="Disordered" evidence="16">
    <location>
        <begin position="1"/>
        <end position="228"/>
    </location>
</feature>
<evidence type="ECO:0000256" key="14">
    <source>
        <dbReference type="PIRSR" id="PIRSR604808-2"/>
    </source>
</evidence>
<dbReference type="OMA" id="CIVRIPM"/>
<evidence type="ECO:0000256" key="6">
    <source>
        <dbReference type="ARBA" id="ARBA00012115"/>
    </source>
</evidence>
<feature type="site" description="Interaction with DNA substrate" evidence="15">
    <location>
        <position position="607"/>
    </location>
</feature>
<dbReference type="PANTHER" id="PTHR22748">
    <property type="entry name" value="AP ENDONUCLEASE"/>
    <property type="match status" value="1"/>
</dbReference>
<feature type="compositionally biased region" description="Basic and acidic residues" evidence="16">
    <location>
        <begin position="186"/>
        <end position="201"/>
    </location>
</feature>
<feature type="site" description="Transition state stabilizer" evidence="15">
    <location>
        <position position="511"/>
    </location>
</feature>
<evidence type="ECO:0000256" key="4">
    <source>
        <dbReference type="ARBA" id="ARBA00004123"/>
    </source>
</evidence>
<dbReference type="PROSITE" id="PS00727">
    <property type="entry name" value="AP_NUCLEASE_F1_2"/>
    <property type="match status" value="1"/>
</dbReference>
<proteinExistence type="inferred from homology"/>
<comment type="cofactor">
    <cofactor evidence="2">
        <name>Mn(2+)</name>
        <dbReference type="ChEBI" id="CHEBI:29035"/>
    </cofactor>
</comment>
<dbReference type="GO" id="GO:0003906">
    <property type="term" value="F:DNA-(apurinic or apyrimidinic site) endonuclease activity"/>
    <property type="evidence" value="ECO:0007669"/>
    <property type="project" value="TreeGrafter"/>
</dbReference>
<keyword evidence="14" id="KW-0464">Manganese</keyword>
<evidence type="ECO:0000256" key="5">
    <source>
        <dbReference type="ARBA" id="ARBA00007092"/>
    </source>
</evidence>
<feature type="domain" description="Endonuclease/exonuclease/phosphatase" evidence="17">
    <location>
        <begin position="368"/>
        <end position="607"/>
    </location>
</feature>
<organism evidence="18 19">
    <name type="scientific">Anopheles stephensi</name>
    <name type="common">Indo-Pakistan malaria mosquito</name>
    <dbReference type="NCBI Taxonomy" id="30069"/>
    <lineage>
        <taxon>Eukaryota</taxon>
        <taxon>Metazoa</taxon>
        <taxon>Ecdysozoa</taxon>
        <taxon>Arthropoda</taxon>
        <taxon>Hexapoda</taxon>
        <taxon>Insecta</taxon>
        <taxon>Pterygota</taxon>
        <taxon>Neoptera</taxon>
        <taxon>Endopterygota</taxon>
        <taxon>Diptera</taxon>
        <taxon>Nematocera</taxon>
        <taxon>Culicoidea</taxon>
        <taxon>Culicidae</taxon>
        <taxon>Anophelinae</taxon>
        <taxon>Anopheles</taxon>
    </lineage>
</organism>
<reference evidence="19" key="1">
    <citation type="journal article" date="2014" name="Genome Biol.">
        <title>Genome analysis of a major urban malaria vector mosquito, Anopheles stephensi.</title>
        <authorList>
            <person name="Jiang X."/>
            <person name="Peery A."/>
            <person name="Hall A.B."/>
            <person name="Sharma A."/>
            <person name="Chen X.G."/>
            <person name="Waterhouse R.M."/>
            <person name="Komissarov A."/>
            <person name="Riehle M.M."/>
            <person name="Shouche Y."/>
            <person name="Sharakhova M.V."/>
            <person name="Lawson D."/>
            <person name="Pakpour N."/>
            <person name="Arensburger P."/>
            <person name="Davidson V.L."/>
            <person name="Eiglmeier K."/>
            <person name="Emrich S."/>
            <person name="George P."/>
            <person name="Kennedy R.C."/>
            <person name="Mane S.P."/>
            <person name="Maslen G."/>
            <person name="Oringanje C."/>
            <person name="Qi Y."/>
            <person name="Settlage R."/>
            <person name="Tojo M."/>
            <person name="Tubio J.M."/>
            <person name="Unger M.F."/>
            <person name="Wang B."/>
            <person name="Vernick K.D."/>
            <person name="Ribeiro J.M."/>
            <person name="James A.A."/>
            <person name="Michel K."/>
            <person name="Riehle M.A."/>
            <person name="Luckhart S."/>
            <person name="Sharakhov I.V."/>
            <person name="Tu Z."/>
        </authorList>
    </citation>
    <scope>NUCLEOTIDE SEQUENCE [LARGE SCALE GENOMIC DNA]</scope>
    <source>
        <strain evidence="19">Indian</strain>
    </source>
</reference>
<accession>A0A182Y5M2</accession>
<reference evidence="18" key="2">
    <citation type="submission" date="2020-05" db="UniProtKB">
        <authorList>
            <consortium name="EnsemblMetazoa"/>
        </authorList>
    </citation>
    <scope>IDENTIFICATION</scope>
    <source>
        <strain evidence="18">Indian</strain>
    </source>
</reference>
<evidence type="ECO:0000256" key="12">
    <source>
        <dbReference type="ARBA" id="ARBA00023242"/>
    </source>
</evidence>
<keyword evidence="7 14" id="KW-0479">Metal-binding</keyword>
<evidence type="ECO:0000256" key="13">
    <source>
        <dbReference type="PIRSR" id="PIRSR604808-1"/>
    </source>
</evidence>
<evidence type="ECO:0000259" key="17">
    <source>
        <dbReference type="Pfam" id="PF03372"/>
    </source>
</evidence>
<dbReference type="VEuPathDB" id="VectorBase:ASTEI20_036810"/>
<feature type="binding site" evidence="14">
    <location>
        <position position="607"/>
    </location>
    <ligand>
        <name>Mg(2+)</name>
        <dbReference type="ChEBI" id="CHEBI:18420"/>
        <label>1</label>
    </ligand>
</feature>
<keyword evidence="10 14" id="KW-0460">Magnesium</keyword>
<dbReference type="GO" id="GO:0008311">
    <property type="term" value="F:double-stranded DNA 3'-5' DNA exonuclease activity"/>
    <property type="evidence" value="ECO:0007669"/>
    <property type="project" value="UniProtKB-EC"/>
</dbReference>
<dbReference type="InterPro" id="IPR005135">
    <property type="entry name" value="Endo/exonuclease/phosphatase"/>
</dbReference>
<dbReference type="SUPFAM" id="SSF51197">
    <property type="entry name" value="Clavaminate synthase-like"/>
    <property type="match status" value="1"/>
</dbReference>
<feature type="binding site" evidence="14">
    <location>
        <position position="398"/>
    </location>
    <ligand>
        <name>Mg(2+)</name>
        <dbReference type="ChEBI" id="CHEBI:18420"/>
        <label>1</label>
    </ligand>
</feature>
<dbReference type="AlphaFoldDB" id="A0A182Y5M2"/>
<evidence type="ECO:0000256" key="8">
    <source>
        <dbReference type="ARBA" id="ARBA00022763"/>
    </source>
</evidence>
<comment type="subcellular location">
    <subcellularLocation>
        <location evidence="4">Nucleus</location>
    </subcellularLocation>
</comment>
<feature type="compositionally biased region" description="Low complexity" evidence="16">
    <location>
        <begin position="143"/>
        <end position="152"/>
    </location>
</feature>
<dbReference type="Proteomes" id="UP000076408">
    <property type="component" value="Unassembled WGS sequence"/>
</dbReference>
<dbReference type="FunFam" id="3.60.10.10:FF:000009">
    <property type="entry name" value="DNA-(apurinic or apyrimidinic site) lyase"/>
    <property type="match status" value="1"/>
</dbReference>
<feature type="active site" description="Proton acceptor" evidence="13">
    <location>
        <position position="607"/>
    </location>
</feature>
<dbReference type="NCBIfam" id="TIGR00633">
    <property type="entry name" value="xth"/>
    <property type="match status" value="1"/>
</dbReference>
<dbReference type="PROSITE" id="PS00726">
    <property type="entry name" value="AP_NUCLEASE_F1_1"/>
    <property type="match status" value="1"/>
</dbReference>
<keyword evidence="9" id="KW-0378">Hydrolase</keyword>
<dbReference type="CDD" id="cd09087">
    <property type="entry name" value="Ape1-like_AP-endo"/>
    <property type="match status" value="1"/>
</dbReference>
<evidence type="ECO:0000313" key="19">
    <source>
        <dbReference type="Proteomes" id="UP000076408"/>
    </source>
</evidence>
<dbReference type="EC" id="3.1.11.2" evidence="6"/>
<dbReference type="PROSITE" id="PS51435">
    <property type="entry name" value="AP_NUCLEASE_F1_4"/>
    <property type="match status" value="1"/>
</dbReference>
<comment type="cofactor">
    <cofactor evidence="3">
        <name>Fe(2+)</name>
        <dbReference type="ChEBI" id="CHEBI:29033"/>
    </cofactor>
</comment>
<dbReference type="InterPro" id="IPR020848">
    <property type="entry name" value="AP_endonuclease_F1_CS"/>
</dbReference>
<feature type="binding site" evidence="14">
    <location>
        <position position="370"/>
    </location>
    <ligand>
        <name>Mg(2+)</name>
        <dbReference type="ChEBI" id="CHEBI:18420"/>
        <label>1</label>
    </ligand>
</feature>
<dbReference type="VEuPathDB" id="VectorBase:ASTEI03758"/>
<evidence type="ECO:0000256" key="11">
    <source>
        <dbReference type="ARBA" id="ARBA00023204"/>
    </source>
</evidence>
<dbReference type="Pfam" id="PF03372">
    <property type="entry name" value="Exo_endo_phos"/>
    <property type="match status" value="1"/>
</dbReference>
<feature type="compositionally biased region" description="Basic residues" evidence="16">
    <location>
        <begin position="217"/>
        <end position="228"/>
    </location>
</feature>
<evidence type="ECO:0000256" key="10">
    <source>
        <dbReference type="ARBA" id="ARBA00022842"/>
    </source>
</evidence>
<evidence type="ECO:0000256" key="7">
    <source>
        <dbReference type="ARBA" id="ARBA00022723"/>
    </source>
</evidence>
<dbReference type="EnsemblMetazoa" id="ASTEI03758-RA">
    <property type="protein sequence ID" value="ASTEI03758-PA"/>
    <property type="gene ID" value="ASTEI03758"/>
</dbReference>
<dbReference type="GO" id="GO:0046872">
    <property type="term" value="F:metal ion binding"/>
    <property type="evidence" value="ECO:0007669"/>
    <property type="project" value="UniProtKB-KW"/>
</dbReference>
<dbReference type="GO" id="GO:0005634">
    <property type="term" value="C:nucleus"/>
    <property type="evidence" value="ECO:0007669"/>
    <property type="project" value="UniProtKB-SubCell"/>
</dbReference>
<dbReference type="VEuPathDB" id="VectorBase:ASTE010775"/>
<feature type="binding site" evidence="14">
    <location>
        <position position="511"/>
    </location>
    <ligand>
        <name>Mg(2+)</name>
        <dbReference type="ChEBI" id="CHEBI:18420"/>
        <label>1</label>
    </ligand>
</feature>
<feature type="binding site" evidence="14">
    <location>
        <position position="509"/>
    </location>
    <ligand>
        <name>Mg(2+)</name>
        <dbReference type="ChEBI" id="CHEBI:18420"/>
        <label>1</label>
    </ligand>
</feature>
<comment type="similarity">
    <text evidence="5">Belongs to the DNA repair enzymes AP/ExoA family.</text>
</comment>
<feature type="active site" description="Proton donor/acceptor" evidence="13">
    <location>
        <position position="509"/>
    </location>
</feature>
<dbReference type="SUPFAM" id="SSF56219">
    <property type="entry name" value="DNase I-like"/>
    <property type="match status" value="1"/>
</dbReference>
<evidence type="ECO:0000256" key="15">
    <source>
        <dbReference type="PIRSR" id="PIRSR604808-3"/>
    </source>
</evidence>
<dbReference type="PANTHER" id="PTHR22748:SF6">
    <property type="entry name" value="DNA-(APURINIC OR APYRIMIDINIC SITE) ENDONUCLEASE"/>
    <property type="match status" value="1"/>
</dbReference>
<keyword evidence="19" id="KW-1185">Reference proteome</keyword>
<dbReference type="GO" id="GO:0003677">
    <property type="term" value="F:DNA binding"/>
    <property type="evidence" value="ECO:0007669"/>
    <property type="project" value="InterPro"/>
</dbReference>
<feature type="compositionally biased region" description="Basic residues" evidence="16">
    <location>
        <begin position="1"/>
        <end position="13"/>
    </location>
</feature>
<evidence type="ECO:0000313" key="18">
    <source>
        <dbReference type="EnsemblMetazoa" id="ASTEI03758-PA"/>
    </source>
</evidence>
<feature type="region of interest" description="Disordered" evidence="16">
    <location>
        <begin position="241"/>
        <end position="278"/>
    </location>
</feature>
<feature type="compositionally biased region" description="Basic residues" evidence="16">
    <location>
        <begin position="242"/>
        <end position="252"/>
    </location>
</feature>
<protein>
    <recommendedName>
        <fullName evidence="6">exodeoxyribonuclease III</fullName>
        <ecNumber evidence="6">3.1.11.2</ecNumber>
    </recommendedName>
</protein>
<keyword evidence="12" id="KW-0539">Nucleus</keyword>
<keyword evidence="11" id="KW-0234">DNA repair</keyword>
<evidence type="ECO:0000256" key="3">
    <source>
        <dbReference type="ARBA" id="ARBA00001954"/>
    </source>
</evidence>
<comment type="cofactor">
    <cofactor evidence="14">
        <name>Mg(2+)</name>
        <dbReference type="ChEBI" id="CHEBI:18420"/>
    </cofactor>
    <cofactor evidence="14">
        <name>Mn(2+)</name>
        <dbReference type="ChEBI" id="CHEBI:29035"/>
    </cofactor>
    <text evidence="14">Probably binds two magnesium or manganese ions per subunit.</text>
</comment>
<dbReference type="GO" id="GO:0006284">
    <property type="term" value="P:base-excision repair"/>
    <property type="evidence" value="ECO:0007669"/>
    <property type="project" value="TreeGrafter"/>
</dbReference>
<feature type="binding site" evidence="14">
    <location>
        <position position="606"/>
    </location>
    <ligand>
        <name>Mg(2+)</name>
        <dbReference type="ChEBI" id="CHEBI:18420"/>
        <label>1</label>
    </ligand>
</feature>
<dbReference type="Gene3D" id="2.60.120.590">
    <property type="entry name" value="Alpha-ketoglutarate-dependent dioxygenase AlkB-like"/>
    <property type="match status" value="1"/>
</dbReference>
<dbReference type="Gene3D" id="3.60.10.10">
    <property type="entry name" value="Endonuclease/exonuclease/phosphatase"/>
    <property type="match status" value="1"/>
</dbReference>
<name>A0A182Y5M2_ANOST</name>
<comment type="catalytic activity">
    <reaction evidence="1">
        <text>Exonucleolytic cleavage in the 3'- to 5'-direction to yield nucleoside 5'-phosphates.</text>
        <dbReference type="EC" id="3.1.11.2"/>
    </reaction>
</comment>
<dbReference type="GO" id="GO:0008081">
    <property type="term" value="F:phosphoric diester hydrolase activity"/>
    <property type="evidence" value="ECO:0007669"/>
    <property type="project" value="TreeGrafter"/>
</dbReference>
<evidence type="ECO:0000256" key="9">
    <source>
        <dbReference type="ARBA" id="ARBA00022801"/>
    </source>
</evidence>
<dbReference type="STRING" id="30069.A0A182Y5M2"/>
<feature type="compositionally biased region" description="Basic and acidic residues" evidence="16">
    <location>
        <begin position="91"/>
        <end position="100"/>
    </location>
</feature>
<dbReference type="InterPro" id="IPR020847">
    <property type="entry name" value="AP_endonuclease_F1_BS"/>
</dbReference>
<dbReference type="NCBIfam" id="TIGR00195">
    <property type="entry name" value="exoDNase_III"/>
    <property type="match status" value="1"/>
</dbReference>
<evidence type="ECO:0000256" key="1">
    <source>
        <dbReference type="ARBA" id="ARBA00000493"/>
    </source>
</evidence>